<feature type="region of interest" description="Disordered" evidence="1">
    <location>
        <begin position="33"/>
        <end position="54"/>
    </location>
</feature>
<accession>A0AAV7IND7</accession>
<proteinExistence type="predicted"/>
<organism evidence="2 3">
    <name type="scientific">Cotesia glomerata</name>
    <name type="common">Lepidopteran parasitic wasp</name>
    <name type="synonym">Apanteles glomeratus</name>
    <dbReference type="NCBI Taxonomy" id="32391"/>
    <lineage>
        <taxon>Eukaryota</taxon>
        <taxon>Metazoa</taxon>
        <taxon>Ecdysozoa</taxon>
        <taxon>Arthropoda</taxon>
        <taxon>Hexapoda</taxon>
        <taxon>Insecta</taxon>
        <taxon>Pterygota</taxon>
        <taxon>Neoptera</taxon>
        <taxon>Endopterygota</taxon>
        <taxon>Hymenoptera</taxon>
        <taxon>Apocrita</taxon>
        <taxon>Ichneumonoidea</taxon>
        <taxon>Braconidae</taxon>
        <taxon>Microgastrinae</taxon>
        <taxon>Cotesia</taxon>
    </lineage>
</organism>
<keyword evidence="3" id="KW-1185">Reference proteome</keyword>
<evidence type="ECO:0000313" key="3">
    <source>
        <dbReference type="Proteomes" id="UP000826195"/>
    </source>
</evidence>
<evidence type="ECO:0000313" key="2">
    <source>
        <dbReference type="EMBL" id="KAH0554091.1"/>
    </source>
</evidence>
<reference evidence="2 3" key="1">
    <citation type="journal article" date="2021" name="J. Hered.">
        <title>A chromosome-level genome assembly of the parasitoid wasp, Cotesia glomerata (Hymenoptera: Braconidae).</title>
        <authorList>
            <person name="Pinto B.J."/>
            <person name="Weis J.J."/>
            <person name="Gamble T."/>
            <person name="Ode P.J."/>
            <person name="Paul R."/>
            <person name="Zaspel J.M."/>
        </authorList>
    </citation>
    <scope>NUCLEOTIDE SEQUENCE [LARGE SCALE GENOMIC DNA]</scope>
    <source>
        <strain evidence="2">CgM1</strain>
    </source>
</reference>
<sequence length="136" mass="15026">MMKKDHCDMLLISDRIRDLNLAVELLPSRYNEDDDDEKNLMKGSSTLPTLTPTPTPVPAPVPVPVLASGSRYSLSSNAIIFPHEWAWVFVSKLLANPPYLDFVLEVAQKLIGGSIGIICLRILSGCSQVTIARRIH</sequence>
<dbReference type="EMBL" id="JAHXZJ010001119">
    <property type="protein sequence ID" value="KAH0554091.1"/>
    <property type="molecule type" value="Genomic_DNA"/>
</dbReference>
<comment type="caution">
    <text evidence="2">The sequence shown here is derived from an EMBL/GenBank/DDBJ whole genome shotgun (WGS) entry which is preliminary data.</text>
</comment>
<name>A0AAV7IND7_COTGL</name>
<dbReference type="Proteomes" id="UP000826195">
    <property type="component" value="Unassembled WGS sequence"/>
</dbReference>
<gene>
    <name evidence="2" type="ORF">KQX54_007518</name>
</gene>
<protein>
    <submittedName>
        <fullName evidence="2">Uncharacterized protein</fullName>
    </submittedName>
</protein>
<dbReference type="AlphaFoldDB" id="A0AAV7IND7"/>
<evidence type="ECO:0000256" key="1">
    <source>
        <dbReference type="SAM" id="MobiDB-lite"/>
    </source>
</evidence>